<evidence type="ECO:0000313" key="10">
    <source>
        <dbReference type="Proteomes" id="UP001497457"/>
    </source>
</evidence>
<name>A0ABC8VM13_9POAL</name>
<evidence type="ECO:0000259" key="6">
    <source>
        <dbReference type="Pfam" id="PF00931"/>
    </source>
</evidence>
<dbReference type="Gene3D" id="1.10.8.430">
    <property type="entry name" value="Helical domain of apoptotic protease-activating factors"/>
    <property type="match status" value="1"/>
</dbReference>
<dbReference type="PANTHER" id="PTHR23155">
    <property type="entry name" value="DISEASE RESISTANCE PROTEIN RP"/>
    <property type="match status" value="1"/>
</dbReference>
<dbReference type="Gene3D" id="1.10.10.10">
    <property type="entry name" value="Winged helix-like DNA-binding domain superfamily/Winged helix DNA-binding domain"/>
    <property type="match status" value="1"/>
</dbReference>
<dbReference type="InterPro" id="IPR058922">
    <property type="entry name" value="WHD_DRP"/>
</dbReference>
<evidence type="ECO:0000256" key="5">
    <source>
        <dbReference type="ARBA" id="ARBA00022821"/>
    </source>
</evidence>
<dbReference type="InterPro" id="IPR042197">
    <property type="entry name" value="Apaf_helical"/>
</dbReference>
<evidence type="ECO:0000256" key="3">
    <source>
        <dbReference type="ARBA" id="ARBA00022737"/>
    </source>
</evidence>
<sequence length="556" mass="63535">MAGSAVSAAASSLGRVAGKEASFLCGVHDEVEFLREELRSLQTFLSVAAEARRGSGGDAVVADSVRRIRDAVYEAENIVEAADYRKKRNRKCKGPIGAMRRYTRKPSDLVTLHRLGKDILRVRRRIQEVKSSREVLDTIDAGGRVIARTQEPAGHHRACLSRAAATVNDPVIGFEGDAEKILGWLKDSGKLQLAFVSIVAMGGAGKTTLARKVYRSAAAKEHFQAFAFVSISQQFEVLHVLEEITEQAMGIKRKNNEFDRIGIPGQVEELEKMGEQELAQMLHYFLEGKRYLIVLDDVWRMDTWDAIQHAFPDMGNGSRVMLTTRHSQMAKQANKITHVHKVRLLNEQESWQLFSLKAFPSYENIDANNRQEIESVGKNLIKKCNGLPLALVVLGSHLSKNLYVDAWLRMDRCLDWEVTSKWDNMQRIIARSYDELPSHYLKSCFLYMMSFPEDSKVQTSYLIKSWIAEGFVPHRSNQSQEETARDCLEELAHRSMIHILSRSEPDGWILNVQIHDILREWAIQQARKEGFLYLCKKTRRWIRWNVWLSFLFLRCL</sequence>
<evidence type="ECO:0000313" key="9">
    <source>
        <dbReference type="EMBL" id="CAL4893391.1"/>
    </source>
</evidence>
<dbReference type="GO" id="GO:0042742">
    <property type="term" value="P:defense response to bacterium"/>
    <property type="evidence" value="ECO:0007669"/>
    <property type="project" value="UniProtKB-ARBA"/>
</dbReference>
<dbReference type="Gene3D" id="3.40.50.300">
    <property type="entry name" value="P-loop containing nucleotide triphosphate hydrolases"/>
    <property type="match status" value="1"/>
</dbReference>
<dbReference type="InterPro" id="IPR002182">
    <property type="entry name" value="NB-ARC"/>
</dbReference>
<keyword evidence="4" id="KW-0547">Nucleotide-binding</keyword>
<dbReference type="EMBL" id="OZ075120">
    <property type="protein sequence ID" value="CAL4893391.1"/>
    <property type="molecule type" value="Genomic_DNA"/>
</dbReference>
<dbReference type="CDD" id="cd14798">
    <property type="entry name" value="RX-CC_like"/>
    <property type="match status" value="1"/>
</dbReference>
<dbReference type="Pfam" id="PF18052">
    <property type="entry name" value="Rx_N"/>
    <property type="match status" value="1"/>
</dbReference>
<evidence type="ECO:0000256" key="2">
    <source>
        <dbReference type="ARBA" id="ARBA00022614"/>
    </source>
</evidence>
<keyword evidence="2" id="KW-0433">Leucine-rich repeat</keyword>
<feature type="domain" description="Disease resistance protein winged helix" evidence="8">
    <location>
        <begin position="451"/>
        <end position="520"/>
    </location>
</feature>
<dbReference type="AlphaFoldDB" id="A0ABC8VM13"/>
<dbReference type="FunFam" id="1.10.10.10:FF:000322">
    <property type="entry name" value="Probable disease resistance protein At1g63360"/>
    <property type="match status" value="1"/>
</dbReference>
<dbReference type="SUPFAM" id="SSF52540">
    <property type="entry name" value="P-loop containing nucleoside triphosphate hydrolases"/>
    <property type="match status" value="1"/>
</dbReference>
<dbReference type="Gene3D" id="1.20.5.4130">
    <property type="match status" value="1"/>
</dbReference>
<dbReference type="Proteomes" id="UP001497457">
    <property type="component" value="Chromosome 10rd"/>
</dbReference>
<dbReference type="PANTHER" id="PTHR23155:SF968">
    <property type="entry name" value="NB-ARC DOMAIN CONTAINING PROTEIN, EXPRESSED"/>
    <property type="match status" value="1"/>
</dbReference>
<evidence type="ECO:0000256" key="4">
    <source>
        <dbReference type="ARBA" id="ARBA00022741"/>
    </source>
</evidence>
<dbReference type="InterPro" id="IPR036388">
    <property type="entry name" value="WH-like_DNA-bd_sf"/>
</dbReference>
<dbReference type="FunFam" id="3.40.50.300:FF:001091">
    <property type="entry name" value="Probable disease resistance protein At1g61300"/>
    <property type="match status" value="1"/>
</dbReference>
<keyword evidence="10" id="KW-1185">Reference proteome</keyword>
<dbReference type="Pfam" id="PF00931">
    <property type="entry name" value="NB-ARC"/>
    <property type="match status" value="1"/>
</dbReference>
<protein>
    <submittedName>
        <fullName evidence="9">Uncharacterized protein</fullName>
    </submittedName>
</protein>
<dbReference type="InterPro" id="IPR038005">
    <property type="entry name" value="RX-like_CC"/>
</dbReference>
<keyword evidence="5" id="KW-0611">Plant defense</keyword>
<keyword evidence="3" id="KW-0677">Repeat</keyword>
<evidence type="ECO:0000256" key="1">
    <source>
        <dbReference type="ARBA" id="ARBA00008894"/>
    </source>
</evidence>
<dbReference type="Pfam" id="PF23559">
    <property type="entry name" value="WHD_DRP"/>
    <property type="match status" value="1"/>
</dbReference>
<accession>A0ABC8VM13</accession>
<dbReference type="PRINTS" id="PR00364">
    <property type="entry name" value="DISEASERSIST"/>
</dbReference>
<dbReference type="InterPro" id="IPR041118">
    <property type="entry name" value="Rx_N"/>
</dbReference>
<feature type="domain" description="NB-ARC" evidence="6">
    <location>
        <begin position="175"/>
        <end position="361"/>
    </location>
</feature>
<dbReference type="InterPro" id="IPR044974">
    <property type="entry name" value="Disease_R_plants"/>
</dbReference>
<reference evidence="9" key="1">
    <citation type="submission" date="2024-10" db="EMBL/GenBank/DDBJ databases">
        <authorList>
            <person name="Ryan C."/>
        </authorList>
    </citation>
    <scope>NUCLEOTIDE SEQUENCE [LARGE SCALE GENOMIC DNA]</scope>
</reference>
<proteinExistence type="inferred from homology"/>
<evidence type="ECO:0000259" key="7">
    <source>
        <dbReference type="Pfam" id="PF18052"/>
    </source>
</evidence>
<feature type="domain" description="Disease resistance N-terminal" evidence="7">
    <location>
        <begin position="5"/>
        <end position="93"/>
    </location>
</feature>
<gene>
    <name evidence="9" type="ORF">URODEC1_LOCUS4750</name>
</gene>
<comment type="similarity">
    <text evidence="1">Belongs to the disease resistance NB-LRR family.</text>
</comment>
<dbReference type="GO" id="GO:0000166">
    <property type="term" value="F:nucleotide binding"/>
    <property type="evidence" value="ECO:0007669"/>
    <property type="project" value="UniProtKB-KW"/>
</dbReference>
<dbReference type="InterPro" id="IPR027417">
    <property type="entry name" value="P-loop_NTPase"/>
</dbReference>
<dbReference type="GO" id="GO:0002758">
    <property type="term" value="P:innate immune response-activating signaling pathway"/>
    <property type="evidence" value="ECO:0007669"/>
    <property type="project" value="UniProtKB-ARBA"/>
</dbReference>
<dbReference type="GO" id="GO:0009626">
    <property type="term" value="P:plant-type hypersensitive response"/>
    <property type="evidence" value="ECO:0007669"/>
    <property type="project" value="UniProtKB-ARBA"/>
</dbReference>
<evidence type="ECO:0000259" key="8">
    <source>
        <dbReference type="Pfam" id="PF23559"/>
    </source>
</evidence>
<organism evidence="9 10">
    <name type="scientific">Urochloa decumbens</name>
    <dbReference type="NCBI Taxonomy" id="240449"/>
    <lineage>
        <taxon>Eukaryota</taxon>
        <taxon>Viridiplantae</taxon>
        <taxon>Streptophyta</taxon>
        <taxon>Embryophyta</taxon>
        <taxon>Tracheophyta</taxon>
        <taxon>Spermatophyta</taxon>
        <taxon>Magnoliopsida</taxon>
        <taxon>Liliopsida</taxon>
        <taxon>Poales</taxon>
        <taxon>Poaceae</taxon>
        <taxon>PACMAD clade</taxon>
        <taxon>Panicoideae</taxon>
        <taxon>Panicodae</taxon>
        <taxon>Paniceae</taxon>
        <taxon>Melinidinae</taxon>
        <taxon>Urochloa</taxon>
    </lineage>
</organism>